<accession>A0AAU8P9S4</accession>
<dbReference type="RefSeq" id="WP_013822141.1">
    <property type="nucleotide sequence ID" value="NC_015573.1"/>
</dbReference>
<dbReference type="EMBL" id="CP002770">
    <property type="protein sequence ID" value="AEG14626.1"/>
    <property type="molecule type" value="Genomic_DNA"/>
</dbReference>
<organism evidence="2 3">
    <name type="scientific">Desulfofundulus kuznetsovii (strain DSM 6115 / VKM B-1805 / 17)</name>
    <name type="common">Desulfotomaculum kuznetsovii</name>
    <dbReference type="NCBI Taxonomy" id="760568"/>
    <lineage>
        <taxon>Bacteria</taxon>
        <taxon>Bacillati</taxon>
        <taxon>Bacillota</taxon>
        <taxon>Clostridia</taxon>
        <taxon>Eubacteriales</taxon>
        <taxon>Peptococcaceae</taxon>
        <taxon>Desulfofundulus</taxon>
    </lineage>
</organism>
<gene>
    <name evidence="2" type="ordered locus">Desku_1035</name>
</gene>
<reference evidence="3" key="1">
    <citation type="submission" date="2011-05" db="EMBL/GenBank/DDBJ databases">
        <title>Complete sequence of Desulfotomaculum kuznetsovii DSM 6115.</title>
        <authorList>
            <person name="Lucas S."/>
            <person name="Han J."/>
            <person name="Lapidus A."/>
            <person name="Cheng J.-F."/>
            <person name="Goodwin L."/>
            <person name="Pitluck S."/>
            <person name="Peters L."/>
            <person name="Mikhailova N."/>
            <person name="Lu M."/>
            <person name="Saunders E."/>
            <person name="Han C."/>
            <person name="Tapia R."/>
            <person name="Land M."/>
            <person name="Hauser L."/>
            <person name="Kyrpides N."/>
            <person name="Ivanova N."/>
            <person name="Pagani I."/>
            <person name="Nazina T."/>
            <person name="Ivanova A."/>
            <person name="Parshina S."/>
            <person name="Kuever J."/>
            <person name="Muyzer G."/>
            <person name="Plugge C."/>
            <person name="Stams A."/>
            <person name="Woyke T."/>
        </authorList>
    </citation>
    <scope>NUCLEOTIDE SEQUENCE [LARGE SCALE GENOMIC DNA]</scope>
    <source>
        <strain evidence="3">DSM 6115 / VKM B-1805 / 17</strain>
    </source>
</reference>
<dbReference type="KEGG" id="dku:Desku_1035"/>
<evidence type="ECO:0000313" key="3">
    <source>
        <dbReference type="Proteomes" id="UP000009229"/>
    </source>
</evidence>
<feature type="region of interest" description="Disordered" evidence="1">
    <location>
        <begin position="76"/>
        <end position="104"/>
    </location>
</feature>
<protein>
    <recommendedName>
        <fullName evidence="4">FlgN family protein</fullName>
    </recommendedName>
</protein>
<proteinExistence type="predicted"/>
<evidence type="ECO:0000313" key="2">
    <source>
        <dbReference type="EMBL" id="AEG14626.1"/>
    </source>
</evidence>
<evidence type="ECO:0000256" key="1">
    <source>
        <dbReference type="SAM" id="MobiDB-lite"/>
    </source>
</evidence>
<name>A0AAU8P9S4_DESK7</name>
<dbReference type="Proteomes" id="UP000009229">
    <property type="component" value="Chromosome"/>
</dbReference>
<keyword evidence="3" id="KW-1185">Reference proteome</keyword>
<dbReference type="AlphaFoldDB" id="A0AAU8P9S4"/>
<sequence length="104" mass="11026">MTIDYQTAATRLIVLDKKLAGIQKALGSLRAPGQLTAEHQALLNESADLTSRMVATRREGVQLVLEFLQGNGKDKLDSGLVQDHGSGHLSGSRIDKRGGGSKSA</sequence>
<evidence type="ECO:0008006" key="4">
    <source>
        <dbReference type="Google" id="ProtNLM"/>
    </source>
</evidence>